<dbReference type="EMBL" id="LR026963">
    <property type="protein sequence ID" value="VBB69324.1"/>
    <property type="molecule type" value="Genomic_DNA"/>
</dbReference>
<dbReference type="Pfam" id="PF02601">
    <property type="entry name" value="Exonuc_VII_L"/>
    <property type="match status" value="1"/>
</dbReference>
<dbReference type="InterPro" id="IPR003753">
    <property type="entry name" value="Exonuc_VII_L"/>
</dbReference>
<proteinExistence type="predicted"/>
<reference evidence="2" key="1">
    <citation type="submission" date="2018-10" db="EMBL/GenBank/DDBJ databases">
        <authorList>
            <person name="Gruber-Vodicka H."/>
            <person name="Jaeckle O."/>
        </authorList>
    </citation>
    <scope>NUCLEOTIDE SEQUENCE</scope>
</reference>
<evidence type="ECO:0000259" key="1">
    <source>
        <dbReference type="Pfam" id="PF02601"/>
    </source>
</evidence>
<sequence length="229" mass="25257">MVSNRITTYKIRSYYQIFIDSIEVAGACMLLSVLEKRLGRLAAEGLLNVIHKNALLFLPRVVGVITSPTWVVLYDLLHRLHNRCTCHVLLWPVTVQGVQGEGAAAQVAKAINDFNQFLYTGNVPRPDVLIVTRGGGSREEPFNEESMIRPAVASTISLISAVGHETDVTLLDLATDCRAPTTAAERVVHAQLDLFLGTGGTLCWSSECGHSTFSKRRQTANRRTRSWLP</sequence>
<dbReference type="GO" id="GO:0009318">
    <property type="term" value="C:exodeoxyribonuclease VII complex"/>
    <property type="evidence" value="ECO:0007669"/>
    <property type="project" value="InterPro"/>
</dbReference>
<gene>
    <name evidence="2" type="ORF">RIEGSTA812A_PEG_797</name>
</gene>
<dbReference type="PANTHER" id="PTHR30008">
    <property type="entry name" value="EXODEOXYRIBONUCLEASE 7 LARGE SUBUNIT"/>
    <property type="match status" value="1"/>
</dbReference>
<organism evidence="2">
    <name type="scientific">invertebrate metagenome</name>
    <dbReference type="NCBI Taxonomy" id="1711999"/>
    <lineage>
        <taxon>unclassified sequences</taxon>
        <taxon>metagenomes</taxon>
        <taxon>organismal metagenomes</taxon>
    </lineage>
</organism>
<accession>A0A484H6T9</accession>
<dbReference type="GO" id="GO:0006308">
    <property type="term" value="P:DNA catabolic process"/>
    <property type="evidence" value="ECO:0007669"/>
    <property type="project" value="InterPro"/>
</dbReference>
<dbReference type="EC" id="3.1.11.6" evidence="2"/>
<keyword evidence="2" id="KW-0378">Hydrolase</keyword>
<protein>
    <submittedName>
        <fullName evidence="2">Exodeoxyribonuclease VII large subunit</fullName>
        <ecNumber evidence="2">3.1.11.6</ecNumber>
    </submittedName>
</protein>
<dbReference type="GO" id="GO:0008855">
    <property type="term" value="F:exodeoxyribonuclease VII activity"/>
    <property type="evidence" value="ECO:0007669"/>
    <property type="project" value="UniProtKB-EC"/>
</dbReference>
<dbReference type="InterPro" id="IPR020579">
    <property type="entry name" value="Exonuc_VII_lsu_C"/>
</dbReference>
<dbReference type="PANTHER" id="PTHR30008:SF0">
    <property type="entry name" value="EXODEOXYRIBONUCLEASE 7 LARGE SUBUNIT"/>
    <property type="match status" value="1"/>
</dbReference>
<name>A0A484H6T9_9ZZZZ</name>
<feature type="domain" description="Exonuclease VII large subunit C-terminal" evidence="1">
    <location>
        <begin position="50"/>
        <end position="194"/>
    </location>
</feature>
<evidence type="ECO:0000313" key="2">
    <source>
        <dbReference type="EMBL" id="VBB69324.1"/>
    </source>
</evidence>
<dbReference type="AlphaFoldDB" id="A0A484H6T9"/>